<dbReference type="EMBL" id="JAPDRN010000096">
    <property type="protein sequence ID" value="KAJ9624218.1"/>
    <property type="molecule type" value="Genomic_DNA"/>
</dbReference>
<name>A0AA38XV66_9EURO</name>
<dbReference type="GO" id="GO:0001046">
    <property type="term" value="F:core promoter sequence-specific DNA binding"/>
    <property type="evidence" value="ECO:0007669"/>
    <property type="project" value="TreeGrafter"/>
</dbReference>
<comment type="caution">
    <text evidence="1">The sequence shown here is derived from an EMBL/GenBank/DDBJ whole genome shotgun (WGS) entry which is preliminary data.</text>
</comment>
<sequence length="195" mass="22678">MRPRYWERFPECEQPLKAWHDEARRATWASPHDIRSCYASASFIGSSRVVFNIKGNSHRLIVDVTYQRQMIYIKFIGTHAEYDRIDVATNALRELEAYFENEPALDSEEGDRFEILATLVEAYEAKHYPIELPDPIEAIRFRMEQGGLTVKDLVPSIGQLNRVYEVLNRKRGLTLEMIRNLHRDLGIPAESLIGR</sequence>
<dbReference type="GO" id="GO:0004519">
    <property type="term" value="F:endonuclease activity"/>
    <property type="evidence" value="ECO:0007669"/>
    <property type="project" value="InterPro"/>
</dbReference>
<dbReference type="GO" id="GO:0003723">
    <property type="term" value="F:RNA binding"/>
    <property type="evidence" value="ECO:0007669"/>
    <property type="project" value="InterPro"/>
</dbReference>
<dbReference type="AlphaFoldDB" id="A0AA38XV66"/>
<dbReference type="GO" id="GO:0110001">
    <property type="term" value="C:toxin-antitoxin complex"/>
    <property type="evidence" value="ECO:0007669"/>
    <property type="project" value="InterPro"/>
</dbReference>
<evidence type="ECO:0000313" key="1">
    <source>
        <dbReference type="EMBL" id="KAJ9624218.1"/>
    </source>
</evidence>
<organism evidence="1">
    <name type="scientific">Knufia peltigerae</name>
    <dbReference type="NCBI Taxonomy" id="1002370"/>
    <lineage>
        <taxon>Eukaryota</taxon>
        <taxon>Fungi</taxon>
        <taxon>Dikarya</taxon>
        <taxon>Ascomycota</taxon>
        <taxon>Pezizomycotina</taxon>
        <taxon>Eurotiomycetes</taxon>
        <taxon>Chaetothyriomycetidae</taxon>
        <taxon>Chaetothyriales</taxon>
        <taxon>Trichomeriaceae</taxon>
        <taxon>Knufia</taxon>
    </lineage>
</organism>
<accession>A0AA38XV66</accession>
<dbReference type="PANTHER" id="PTHR40455">
    <property type="entry name" value="ANTITOXIN HIGA"/>
    <property type="match status" value="1"/>
</dbReference>
<dbReference type="InterPro" id="IPR039060">
    <property type="entry name" value="Antitox_HigA"/>
</dbReference>
<dbReference type="PANTHER" id="PTHR40455:SF1">
    <property type="entry name" value="ANTITOXIN HIGA"/>
    <property type="match status" value="1"/>
</dbReference>
<dbReference type="GO" id="GO:0006355">
    <property type="term" value="P:regulation of DNA-templated transcription"/>
    <property type="evidence" value="ECO:0007669"/>
    <property type="project" value="InterPro"/>
</dbReference>
<protein>
    <submittedName>
        <fullName evidence="1">Uncharacterized protein</fullName>
    </submittedName>
</protein>
<dbReference type="Pfam" id="PF09907">
    <property type="entry name" value="HigB_toxin"/>
    <property type="match status" value="1"/>
</dbReference>
<gene>
    <name evidence="1" type="ORF">H2204_010925</name>
</gene>
<reference evidence="1" key="1">
    <citation type="submission" date="2022-10" db="EMBL/GenBank/DDBJ databases">
        <title>Culturing micro-colonial fungi from biological soil crusts in the Mojave desert and describing Neophaeococcomyces mojavensis, and introducing the new genera and species Taxawa tesnikishii.</title>
        <authorList>
            <person name="Kurbessoian T."/>
            <person name="Stajich J.E."/>
        </authorList>
    </citation>
    <scope>NUCLEOTIDE SEQUENCE</scope>
    <source>
        <strain evidence="1">TK_35</strain>
    </source>
</reference>
<proteinExistence type="predicted"/>
<dbReference type="InterPro" id="IPR018669">
    <property type="entry name" value="Toxin_HigB"/>
</dbReference>